<feature type="region of interest" description="Disordered" evidence="1">
    <location>
        <begin position="1"/>
        <end position="40"/>
    </location>
</feature>
<comment type="caution">
    <text evidence="2">The sequence shown here is derived from an EMBL/GenBank/DDBJ whole genome shotgun (WGS) entry which is preliminary data.</text>
</comment>
<sequence>MTDEEEWLSEDDGSGSSEDDLSLSFDENEVEESIEEFRSTSLSSSSISVDQLLVAPSMNMDTEELDEFCFNNNPVAASTPAEDFTDTTKFNYTGNFNGDDHFVPIQETELDLTHGKAIPITSTHNYGDNLHYRIPNINFFQRIPNINFFQRIQTSTSSRGFQTSTSSRGFQTSTSSRGFQTSTSSRGFQTSSGYNNGDNLHHGHNHLRYSTHSGAFQTPTRYNYKGNIRHERGYRMAPVRLLQSSTTRCNYEDNFHHVQSIVHNSTPVGTFQTRRRYNYQDNLHDEHEHLSNATPARPLKNIKKNPVTLNTLVEEFRNTLRYNPEDNLSYNEDHVPNSTPDRDKTLKSISSYLEFEIPDTLKEPYIEANSEIYDYNNPESNFLKETNGKGANSIPDSTFDDSQSLNSCSTSSTTDSEQTMNKEQKSSLDVDNNNDDKNLQEIKKDGGAIRHNSFFKSSRFASEKHKKIAKYLERLKNAPICPLSNPGHSSEDERIMIPVKLNGVPEGKTY</sequence>
<feature type="compositionally biased region" description="Low complexity" evidence="1">
    <location>
        <begin position="400"/>
        <end position="416"/>
    </location>
</feature>
<reference evidence="2 3" key="1">
    <citation type="submission" date="2021-06" db="EMBL/GenBank/DDBJ databases">
        <title>Caerostris extrusa draft genome.</title>
        <authorList>
            <person name="Kono N."/>
            <person name="Arakawa K."/>
        </authorList>
    </citation>
    <scope>NUCLEOTIDE SEQUENCE [LARGE SCALE GENOMIC DNA]</scope>
</reference>
<evidence type="ECO:0000256" key="1">
    <source>
        <dbReference type="SAM" id="MobiDB-lite"/>
    </source>
</evidence>
<evidence type="ECO:0000313" key="2">
    <source>
        <dbReference type="EMBL" id="GIY77225.1"/>
    </source>
</evidence>
<evidence type="ECO:0000313" key="3">
    <source>
        <dbReference type="Proteomes" id="UP001054945"/>
    </source>
</evidence>
<feature type="compositionally biased region" description="Polar residues" evidence="1">
    <location>
        <begin position="157"/>
        <end position="194"/>
    </location>
</feature>
<proteinExistence type="predicted"/>
<dbReference type="AlphaFoldDB" id="A0AAV4W577"/>
<feature type="region of interest" description="Disordered" evidence="1">
    <location>
        <begin position="157"/>
        <end position="202"/>
    </location>
</feature>
<feature type="compositionally biased region" description="Basic and acidic residues" evidence="1">
    <location>
        <begin position="331"/>
        <end position="344"/>
    </location>
</feature>
<feature type="compositionally biased region" description="Acidic residues" evidence="1">
    <location>
        <begin position="1"/>
        <end position="34"/>
    </location>
</feature>
<feature type="compositionally biased region" description="Basic and acidic residues" evidence="1">
    <location>
        <begin position="420"/>
        <end position="436"/>
    </location>
</feature>
<gene>
    <name evidence="2" type="ORF">CEXT_324831</name>
</gene>
<dbReference type="EMBL" id="BPLR01015591">
    <property type="protein sequence ID" value="GIY77225.1"/>
    <property type="molecule type" value="Genomic_DNA"/>
</dbReference>
<feature type="region of interest" description="Disordered" evidence="1">
    <location>
        <begin position="383"/>
        <end position="436"/>
    </location>
</feature>
<feature type="region of interest" description="Disordered" evidence="1">
    <location>
        <begin position="324"/>
        <end position="344"/>
    </location>
</feature>
<keyword evidence="3" id="KW-1185">Reference proteome</keyword>
<accession>A0AAV4W577</accession>
<organism evidence="2 3">
    <name type="scientific">Caerostris extrusa</name>
    <name type="common">Bark spider</name>
    <name type="synonym">Caerostris bankana</name>
    <dbReference type="NCBI Taxonomy" id="172846"/>
    <lineage>
        <taxon>Eukaryota</taxon>
        <taxon>Metazoa</taxon>
        <taxon>Ecdysozoa</taxon>
        <taxon>Arthropoda</taxon>
        <taxon>Chelicerata</taxon>
        <taxon>Arachnida</taxon>
        <taxon>Araneae</taxon>
        <taxon>Araneomorphae</taxon>
        <taxon>Entelegynae</taxon>
        <taxon>Araneoidea</taxon>
        <taxon>Araneidae</taxon>
        <taxon>Caerostris</taxon>
    </lineage>
</organism>
<protein>
    <submittedName>
        <fullName evidence="2">Uncharacterized protein</fullName>
    </submittedName>
</protein>
<dbReference type="Proteomes" id="UP001054945">
    <property type="component" value="Unassembled WGS sequence"/>
</dbReference>
<name>A0AAV4W577_CAEEX</name>